<evidence type="ECO:0000313" key="4">
    <source>
        <dbReference type="Proteomes" id="UP000295357"/>
    </source>
</evidence>
<name>A0A4R6N927_9BURK</name>
<evidence type="ECO:0000313" key="3">
    <source>
        <dbReference type="EMBL" id="TDP12022.1"/>
    </source>
</evidence>
<feature type="coiled-coil region" evidence="1">
    <location>
        <begin position="102"/>
        <end position="148"/>
    </location>
</feature>
<sequence>MKRILLCTLIVAALPALAQVSANPNAKVDPKNNKVSRPVVEKPKQKLMTRDELRACLVRFDKNETDAREIKAAQAADAEERAAVLKLKDELTQAGQGLSSNASEIKAERETLLKDQEGLKAQIAKMERAEAEKVLNDYKARAAAHDARIEAFNKSKNKYDADAKGFETRIEAYNASSKALQARTEAHLDEVDDWKAECSNKPYDEADEIAVRKELGLNKK</sequence>
<feature type="signal peptide" evidence="2">
    <location>
        <begin position="1"/>
        <end position="18"/>
    </location>
</feature>
<protein>
    <recommendedName>
        <fullName evidence="5">Colicin import membrane protein</fullName>
    </recommendedName>
</protein>
<evidence type="ECO:0000256" key="1">
    <source>
        <dbReference type="SAM" id="Coils"/>
    </source>
</evidence>
<evidence type="ECO:0008006" key="5">
    <source>
        <dbReference type="Google" id="ProtNLM"/>
    </source>
</evidence>
<keyword evidence="2" id="KW-0732">Signal</keyword>
<accession>A0A4R6N927</accession>
<reference evidence="3 4" key="1">
    <citation type="submission" date="2019-03" db="EMBL/GenBank/DDBJ databases">
        <title>Genomic Encyclopedia of Type Strains, Phase IV (KMG-IV): sequencing the most valuable type-strain genomes for metagenomic binning, comparative biology and taxonomic classification.</title>
        <authorList>
            <person name="Goeker M."/>
        </authorList>
    </citation>
    <scope>NUCLEOTIDE SEQUENCE [LARGE SCALE GENOMIC DNA]</scope>
    <source>
        <strain evidence="3 4">DSM 25082</strain>
    </source>
</reference>
<dbReference type="EMBL" id="SNXE01000002">
    <property type="protein sequence ID" value="TDP12022.1"/>
    <property type="molecule type" value="Genomic_DNA"/>
</dbReference>
<dbReference type="RefSeq" id="WP_133602774.1">
    <property type="nucleotide sequence ID" value="NZ_JAUFPJ010000002.1"/>
</dbReference>
<dbReference type="AlphaFoldDB" id="A0A4R6N927"/>
<dbReference type="Proteomes" id="UP000295357">
    <property type="component" value="Unassembled WGS sequence"/>
</dbReference>
<keyword evidence="4" id="KW-1185">Reference proteome</keyword>
<comment type="caution">
    <text evidence="3">The sequence shown here is derived from an EMBL/GenBank/DDBJ whole genome shotgun (WGS) entry which is preliminary data.</text>
</comment>
<evidence type="ECO:0000256" key="2">
    <source>
        <dbReference type="SAM" id="SignalP"/>
    </source>
</evidence>
<feature type="chain" id="PRO_5020964306" description="Colicin import membrane protein" evidence="2">
    <location>
        <begin position="19"/>
        <end position="220"/>
    </location>
</feature>
<keyword evidence="1" id="KW-0175">Coiled coil</keyword>
<gene>
    <name evidence="3" type="ORF">DFR39_102410</name>
</gene>
<organism evidence="3 4">
    <name type="scientific">Roseateles asaccharophilus</name>
    <dbReference type="NCBI Taxonomy" id="582607"/>
    <lineage>
        <taxon>Bacteria</taxon>
        <taxon>Pseudomonadati</taxon>
        <taxon>Pseudomonadota</taxon>
        <taxon>Betaproteobacteria</taxon>
        <taxon>Burkholderiales</taxon>
        <taxon>Sphaerotilaceae</taxon>
        <taxon>Roseateles</taxon>
    </lineage>
</organism>
<proteinExistence type="predicted"/>
<dbReference type="OrthoDB" id="8897210at2"/>